<gene>
    <name evidence="1" type="ORF">KIL84_019867</name>
</gene>
<dbReference type="EMBL" id="JAHDVG010000463">
    <property type="protein sequence ID" value="KAH1187118.1"/>
    <property type="molecule type" value="Genomic_DNA"/>
</dbReference>
<keyword evidence="2" id="KW-1185">Reference proteome</keyword>
<dbReference type="AlphaFoldDB" id="A0A9D3XXD9"/>
<proteinExistence type="predicted"/>
<evidence type="ECO:0000313" key="2">
    <source>
        <dbReference type="Proteomes" id="UP000827986"/>
    </source>
</evidence>
<evidence type="ECO:0000313" key="1">
    <source>
        <dbReference type="EMBL" id="KAH1187118.1"/>
    </source>
</evidence>
<reference evidence="1" key="1">
    <citation type="submission" date="2021-09" db="EMBL/GenBank/DDBJ databases">
        <title>The genome of Mauremys mutica provides insights into the evolution of semi-aquatic lifestyle.</title>
        <authorList>
            <person name="Gong S."/>
            <person name="Gao Y."/>
        </authorList>
    </citation>
    <scope>NUCLEOTIDE SEQUENCE</scope>
    <source>
        <strain evidence="1">MM-2020</strain>
        <tissue evidence="1">Muscle</tissue>
    </source>
</reference>
<comment type="caution">
    <text evidence="1">The sequence shown here is derived from an EMBL/GenBank/DDBJ whole genome shotgun (WGS) entry which is preliminary data.</text>
</comment>
<organism evidence="1 2">
    <name type="scientific">Mauremys mutica</name>
    <name type="common">yellowpond turtle</name>
    <dbReference type="NCBI Taxonomy" id="74926"/>
    <lineage>
        <taxon>Eukaryota</taxon>
        <taxon>Metazoa</taxon>
        <taxon>Chordata</taxon>
        <taxon>Craniata</taxon>
        <taxon>Vertebrata</taxon>
        <taxon>Euteleostomi</taxon>
        <taxon>Archelosauria</taxon>
        <taxon>Testudinata</taxon>
        <taxon>Testudines</taxon>
        <taxon>Cryptodira</taxon>
        <taxon>Durocryptodira</taxon>
        <taxon>Testudinoidea</taxon>
        <taxon>Geoemydidae</taxon>
        <taxon>Geoemydinae</taxon>
        <taxon>Mauremys</taxon>
    </lineage>
</organism>
<protein>
    <submittedName>
        <fullName evidence="1">Uncharacterized protein</fullName>
    </submittedName>
</protein>
<accession>A0A9D3XXD9</accession>
<dbReference type="Proteomes" id="UP000827986">
    <property type="component" value="Unassembled WGS sequence"/>
</dbReference>
<name>A0A9D3XXD9_9SAUR</name>
<sequence>MMIILENNATIHGQMIYRNGDNGLPVWGCQVVEVQKTCDTTSQWKFQLNGGFTKKYALSFSIFVSEAEWASSPASIEAHVNVAVDSKVGRSGPSELMLASSVLISSVSICRTTYMMLILLAPNNNSNKVWGNLLHCC</sequence>